<name>A0A0C1RD37_9CYAN</name>
<protein>
    <submittedName>
        <fullName evidence="1">Uncharacterized protein</fullName>
    </submittedName>
</protein>
<organism evidence="1">
    <name type="scientific">Tolypothrix bouteillei VB521301</name>
    <dbReference type="NCBI Taxonomy" id="1479485"/>
    <lineage>
        <taxon>Bacteria</taxon>
        <taxon>Bacillati</taxon>
        <taxon>Cyanobacteriota</taxon>
        <taxon>Cyanophyceae</taxon>
        <taxon>Nostocales</taxon>
        <taxon>Tolypothrichaceae</taxon>
        <taxon>Tolypothrix</taxon>
    </lineage>
</organism>
<gene>
    <name evidence="1" type="ORF">DA73_0203675</name>
</gene>
<dbReference type="STRING" id="1479485.DA73_0203675"/>
<dbReference type="EMBL" id="JHEG02000015">
    <property type="protein sequence ID" value="KIE13513.1"/>
    <property type="molecule type" value="Genomic_DNA"/>
</dbReference>
<proteinExistence type="predicted"/>
<reference evidence="1" key="1">
    <citation type="journal article" date="2015" name="Genome Announc.">
        <title>Draft Genome Sequence of Tolypothrix boutellei Strain VB521301.</title>
        <authorList>
            <person name="Chandrababunaidu M.M."/>
            <person name="Singh D."/>
            <person name="Sen D."/>
            <person name="Bhan S."/>
            <person name="Das S."/>
            <person name="Gupta A."/>
            <person name="Adhikary S.P."/>
            <person name="Tripathy S."/>
        </authorList>
    </citation>
    <scope>NUCLEOTIDE SEQUENCE</scope>
    <source>
        <strain evidence="1">VB521301</strain>
    </source>
</reference>
<evidence type="ECO:0000313" key="1">
    <source>
        <dbReference type="EMBL" id="KIE13513.1"/>
    </source>
</evidence>
<sequence length="105" mass="12456">MLIEEMTLYVPADNTQDILKLYEPELKRKDLAAQLGVTERTISRYIEFGSNFIPDLREYLAEDGCSLNRKAFRSSHLHYLEEIRDLKRRYSASRVIEILTRKYAR</sequence>
<comment type="caution">
    <text evidence="1">The sequence shown here is derived from an EMBL/GenBank/DDBJ whole genome shotgun (WGS) entry which is preliminary data.</text>
</comment>
<dbReference type="AlphaFoldDB" id="A0A0C1RD37"/>
<accession>A0A0C1RD37</accession>